<accession>A0ABW7EY86</accession>
<evidence type="ECO:0008006" key="5">
    <source>
        <dbReference type="Google" id="ProtNLM"/>
    </source>
</evidence>
<name>A0ABW7EY86_9BURK</name>
<proteinExistence type="predicted"/>
<evidence type="ECO:0000256" key="1">
    <source>
        <dbReference type="SAM" id="MobiDB-lite"/>
    </source>
</evidence>
<evidence type="ECO:0000313" key="4">
    <source>
        <dbReference type="Proteomes" id="UP001606300"/>
    </source>
</evidence>
<evidence type="ECO:0000256" key="2">
    <source>
        <dbReference type="SAM" id="SignalP"/>
    </source>
</evidence>
<gene>
    <name evidence="3" type="ORF">ACG02S_25055</name>
</gene>
<dbReference type="EMBL" id="JBIGHY010000017">
    <property type="protein sequence ID" value="MFG6417170.1"/>
    <property type="molecule type" value="Genomic_DNA"/>
</dbReference>
<organism evidence="3 4">
    <name type="scientific">Pelomonas dachongensis</name>
    <dbReference type="NCBI Taxonomy" id="3299029"/>
    <lineage>
        <taxon>Bacteria</taxon>
        <taxon>Pseudomonadati</taxon>
        <taxon>Pseudomonadota</taxon>
        <taxon>Betaproteobacteria</taxon>
        <taxon>Burkholderiales</taxon>
        <taxon>Sphaerotilaceae</taxon>
        <taxon>Roseateles</taxon>
    </lineage>
</organism>
<dbReference type="RefSeq" id="WP_394473228.1">
    <property type="nucleotide sequence ID" value="NZ_JBIGHY010000017.1"/>
</dbReference>
<keyword evidence="2" id="KW-0732">Signal</keyword>
<dbReference type="Proteomes" id="UP001606300">
    <property type="component" value="Unassembled WGS sequence"/>
</dbReference>
<comment type="caution">
    <text evidence="3">The sequence shown here is derived from an EMBL/GenBank/DDBJ whole genome shotgun (WGS) entry which is preliminary data.</text>
</comment>
<sequence>MKRILLPLTLVLAVSAQAQITNNTKAKVDPKNNKVSNPVVEKPKAPQPKLMSREELRACIDRQEANTAEAAAIKNEQASYKANAESLKTEKANVEAGENALGEKIKAVKAEKEAILAEHAAIAAEASKLKKEELKARNEAYLKRTTDFNAMFEGVKTADAEQATKRKAFSDKVDALDAQFKSIEERTEKHFDANDQWKAECSNKAYDENDEKAIRKERAAAAGK</sequence>
<reference evidence="3 4" key="1">
    <citation type="submission" date="2024-09" db="EMBL/GenBank/DDBJ databases">
        <title>Novel species of the genus Pelomonas and Roseateles isolated from streams.</title>
        <authorList>
            <person name="Lu H."/>
        </authorList>
    </citation>
    <scope>NUCLEOTIDE SEQUENCE [LARGE SCALE GENOMIC DNA]</scope>
    <source>
        <strain evidence="3 4">DC23W</strain>
    </source>
</reference>
<feature type="chain" id="PRO_5046952798" description="Colicin import membrane protein" evidence="2">
    <location>
        <begin position="19"/>
        <end position="224"/>
    </location>
</feature>
<feature type="region of interest" description="Disordered" evidence="1">
    <location>
        <begin position="27"/>
        <end position="50"/>
    </location>
</feature>
<protein>
    <recommendedName>
        <fullName evidence="5">Colicin import membrane protein</fullName>
    </recommendedName>
</protein>
<feature type="signal peptide" evidence="2">
    <location>
        <begin position="1"/>
        <end position="18"/>
    </location>
</feature>
<evidence type="ECO:0000313" key="3">
    <source>
        <dbReference type="EMBL" id="MFG6417170.1"/>
    </source>
</evidence>
<keyword evidence="4" id="KW-1185">Reference proteome</keyword>